<dbReference type="InterPro" id="IPR000477">
    <property type="entry name" value="RT_dom"/>
</dbReference>
<reference evidence="2 3" key="1">
    <citation type="journal article" date="2021" name="Elife">
        <title>Chloroplast acquisition without the gene transfer in kleptoplastic sea slugs, Plakobranchus ocellatus.</title>
        <authorList>
            <person name="Maeda T."/>
            <person name="Takahashi S."/>
            <person name="Yoshida T."/>
            <person name="Shimamura S."/>
            <person name="Takaki Y."/>
            <person name="Nagai Y."/>
            <person name="Toyoda A."/>
            <person name="Suzuki Y."/>
            <person name="Arimoto A."/>
            <person name="Ishii H."/>
            <person name="Satoh N."/>
            <person name="Nishiyama T."/>
            <person name="Hasebe M."/>
            <person name="Maruyama T."/>
            <person name="Minagawa J."/>
            <person name="Obokata J."/>
            <person name="Shigenobu S."/>
        </authorList>
    </citation>
    <scope>NUCLEOTIDE SEQUENCE [LARGE SCALE GENOMIC DNA]</scope>
</reference>
<organism evidence="2 3">
    <name type="scientific">Elysia marginata</name>
    <dbReference type="NCBI Taxonomy" id="1093978"/>
    <lineage>
        <taxon>Eukaryota</taxon>
        <taxon>Metazoa</taxon>
        <taxon>Spiralia</taxon>
        <taxon>Lophotrochozoa</taxon>
        <taxon>Mollusca</taxon>
        <taxon>Gastropoda</taxon>
        <taxon>Heterobranchia</taxon>
        <taxon>Euthyneura</taxon>
        <taxon>Panpulmonata</taxon>
        <taxon>Sacoglossa</taxon>
        <taxon>Placobranchoidea</taxon>
        <taxon>Plakobranchidae</taxon>
        <taxon>Elysia</taxon>
    </lineage>
</organism>
<keyword evidence="3" id="KW-1185">Reference proteome</keyword>
<evidence type="ECO:0000313" key="2">
    <source>
        <dbReference type="EMBL" id="GFR71480.1"/>
    </source>
</evidence>
<dbReference type="Pfam" id="PF00078">
    <property type="entry name" value="RVT_1"/>
    <property type="match status" value="1"/>
</dbReference>
<dbReference type="InterPro" id="IPR043502">
    <property type="entry name" value="DNA/RNA_pol_sf"/>
</dbReference>
<comment type="caution">
    <text evidence="2">The sequence shown here is derived from an EMBL/GenBank/DDBJ whole genome shotgun (WGS) entry which is preliminary data.</text>
</comment>
<evidence type="ECO:0000259" key="1">
    <source>
        <dbReference type="PROSITE" id="PS50878"/>
    </source>
</evidence>
<feature type="domain" description="Reverse transcriptase" evidence="1">
    <location>
        <begin position="6"/>
        <end position="254"/>
    </location>
</feature>
<dbReference type="SUPFAM" id="SSF56672">
    <property type="entry name" value="DNA/RNA polymerases"/>
    <property type="match status" value="1"/>
</dbReference>
<dbReference type="PANTHER" id="PTHR47027">
    <property type="entry name" value="REVERSE TRANSCRIPTASE DOMAIN-CONTAINING PROTEIN"/>
    <property type="match status" value="1"/>
</dbReference>
<protein>
    <submittedName>
        <fullName evidence="2">LINE-1 retrotransposable element ORF2 protein</fullName>
    </submittedName>
</protein>
<dbReference type="PROSITE" id="PS50878">
    <property type="entry name" value="RT_POL"/>
    <property type="match status" value="1"/>
</dbReference>
<sequence length="343" mass="39275">MIINKTFENHEDLDINNGILVVLALPKPGKPKGPPQNLRPVKLLNSLRKVLSTIDLTRIRPAVENYILVFRPNRSTPDVVWAHRWISAKVLNYAEIEIDITGIDMSAAFDTIDRKQLLQLLTNLVTEDEKRIIQFLLSNTSLNVKISGANTEEPFLTNIGTPQGDRLSPILFIIYLEQALKNVRSTLDGPSNTTETHLPNEIVYADDIDFIGNQPVNVKKIEETLKVHKLKVNVDKTEHTSVRKHSEEWKTSKKVDSLLGSKEDMEHIKHLSKIALNKMEQIWHRADKTKQRTRIKLNNTLVRSVLLYDCGTWALTKQTKKSWTLPIENSCAGFWEFDTQQKF</sequence>
<name>A0AAV4FGJ3_9GAST</name>
<dbReference type="AlphaFoldDB" id="A0AAV4FGJ3"/>
<gene>
    <name evidence="2" type="ORF">ElyMa_002095000</name>
</gene>
<dbReference type="EMBL" id="BMAT01004291">
    <property type="protein sequence ID" value="GFR71480.1"/>
    <property type="molecule type" value="Genomic_DNA"/>
</dbReference>
<dbReference type="PANTHER" id="PTHR47027:SF20">
    <property type="entry name" value="REVERSE TRANSCRIPTASE-LIKE PROTEIN WITH RNA-DIRECTED DNA POLYMERASE DOMAIN"/>
    <property type="match status" value="1"/>
</dbReference>
<evidence type="ECO:0000313" key="3">
    <source>
        <dbReference type="Proteomes" id="UP000762676"/>
    </source>
</evidence>
<proteinExistence type="predicted"/>
<dbReference type="Proteomes" id="UP000762676">
    <property type="component" value="Unassembled WGS sequence"/>
</dbReference>
<accession>A0AAV4FGJ3</accession>